<organism evidence="1 2">
    <name type="scientific">Georgenia halotolerans</name>
    <dbReference type="NCBI Taxonomy" id="3028317"/>
    <lineage>
        <taxon>Bacteria</taxon>
        <taxon>Bacillati</taxon>
        <taxon>Actinomycetota</taxon>
        <taxon>Actinomycetes</taxon>
        <taxon>Micrococcales</taxon>
        <taxon>Bogoriellaceae</taxon>
        <taxon>Georgenia</taxon>
    </lineage>
</organism>
<sequence>ISTRVPSFRRPRGRNAAAALLGLGALGAAMLMAVLLVAGATGVRYVTDPAVQLLRDGTPVGAAYRQDPVLAQITAAVFDGATVATVV</sequence>
<keyword evidence="2" id="KW-1185">Reference proteome</keyword>
<keyword evidence="1" id="KW-0238">DNA-binding</keyword>
<dbReference type="EMBL" id="JARACI010000058">
    <property type="protein sequence ID" value="MDD9204888.1"/>
    <property type="molecule type" value="Genomic_DNA"/>
</dbReference>
<proteinExistence type="predicted"/>
<dbReference type="Proteomes" id="UP001165561">
    <property type="component" value="Unassembled WGS sequence"/>
</dbReference>
<feature type="non-terminal residue" evidence="1">
    <location>
        <position position="87"/>
    </location>
</feature>
<name>A0ABT5TS56_9MICO</name>
<gene>
    <name evidence="1" type="ORF">PU560_00245</name>
</gene>
<accession>A0ABT5TS56</accession>
<evidence type="ECO:0000313" key="2">
    <source>
        <dbReference type="Proteomes" id="UP001165561"/>
    </source>
</evidence>
<evidence type="ECO:0000313" key="1">
    <source>
        <dbReference type="EMBL" id="MDD9204888.1"/>
    </source>
</evidence>
<comment type="caution">
    <text evidence="1">The sequence shown here is derived from an EMBL/GenBank/DDBJ whole genome shotgun (WGS) entry which is preliminary data.</text>
</comment>
<dbReference type="GO" id="GO:0003677">
    <property type="term" value="F:DNA binding"/>
    <property type="evidence" value="ECO:0007669"/>
    <property type="project" value="UniProtKB-KW"/>
</dbReference>
<reference evidence="1" key="1">
    <citation type="submission" date="2023-02" db="EMBL/GenBank/DDBJ databases">
        <title>Georgenia sp.10Sc9-8, isolated from a soil sample collected from the Taklamakan desert.</title>
        <authorList>
            <person name="Liu S."/>
        </authorList>
    </citation>
    <scope>NUCLEOTIDE SEQUENCE</scope>
    <source>
        <strain evidence="1">10Sc9-8</strain>
    </source>
</reference>
<feature type="non-terminal residue" evidence="1">
    <location>
        <position position="1"/>
    </location>
</feature>
<protein>
    <submittedName>
        <fullName evidence="1">DNA-binding protein</fullName>
    </submittedName>
</protein>